<reference evidence="1 2" key="1">
    <citation type="submission" date="2016-03" db="EMBL/GenBank/DDBJ databases">
        <title>Complete genome sequence of Shewanella psychrophila WP2, a deep sea bacterium isolated from west Pacific sediment.</title>
        <authorList>
            <person name="Xu G."/>
            <person name="Jian H."/>
        </authorList>
    </citation>
    <scope>NUCLEOTIDE SEQUENCE [LARGE SCALE GENOMIC DNA]</scope>
    <source>
        <strain evidence="1 2">WP2</strain>
    </source>
</reference>
<dbReference type="Proteomes" id="UP000189545">
    <property type="component" value="Chromosome"/>
</dbReference>
<proteinExistence type="predicted"/>
<accession>A0A1S6HSU7</accession>
<name>A0A1S6HSU7_9GAMM</name>
<dbReference type="KEGG" id="spsw:Sps_03462"/>
<gene>
    <name evidence="1" type="ORF">Sps_03462</name>
</gene>
<dbReference type="AlphaFoldDB" id="A0A1S6HSU7"/>
<sequence>MAITKSDKAVETDRNGTRFSVKGLKKSQTDNAKLAHLHSHYAQHPSRGLTPAKLARILSLAEQGDLIAQCELAEDMEEKDGHIFSELQKRRRALLDVEWQIVPPRNASAAEIKDGEMLTEQLEDMQILDDLIFDMSDAILKGFSNSEIVWQQQGTLWLPEAFNFKDPSWFMTGQANDDANSKEVVDRNELRLRDNTLNGAALQPFGWVSHVHKTKSGYLGRNGLARVLAWPFLFKNYGVRDLAEFLEIYGLPLRLGKYPTGADKTEKATLLRAVMSIGHNAGGIIPKGMDIDFKEAAKGNKDPFEYMISLMEKTVSKAILGGTLTSQADGKSSTNALGNVHNEVRQELRDSDLKQIGNTLSRDLVLPMYMLNGKSYRTPNRSPRLVFNIVEAEDLKGYAESLPKLVDIGFAIPQQWAQDKLQIPVAQKGEIVLIKQAAQPTSKEAEFEEPQAKLKRMAIKRIVALKSQSEKVKLEADDVDEMSERLASDMSPILEGFTDEVRQLVESAESLEALQVSLNKLDLSIDEASEILQLALVAADLAGQHDVLSGS</sequence>
<keyword evidence="2" id="KW-1185">Reference proteome</keyword>
<dbReference type="STRING" id="225848.Sps_03462"/>
<dbReference type="RefSeq" id="WP_077753606.1">
    <property type="nucleotide sequence ID" value="NZ_CP014782.1"/>
</dbReference>
<protein>
    <submittedName>
        <fullName evidence="1">Mu-like prophage protein gp29</fullName>
    </submittedName>
</protein>
<dbReference type="OrthoDB" id="9797300at2"/>
<dbReference type="Pfam" id="PF06074">
    <property type="entry name" value="Portal_Mu"/>
    <property type="match status" value="1"/>
</dbReference>
<evidence type="ECO:0000313" key="1">
    <source>
        <dbReference type="EMBL" id="AQS38589.1"/>
    </source>
</evidence>
<organism evidence="1 2">
    <name type="scientific">Shewanella psychrophila</name>
    <dbReference type="NCBI Taxonomy" id="225848"/>
    <lineage>
        <taxon>Bacteria</taxon>
        <taxon>Pseudomonadati</taxon>
        <taxon>Pseudomonadota</taxon>
        <taxon>Gammaproteobacteria</taxon>
        <taxon>Alteromonadales</taxon>
        <taxon>Shewanellaceae</taxon>
        <taxon>Shewanella</taxon>
    </lineage>
</organism>
<dbReference type="InterPro" id="IPR009279">
    <property type="entry name" value="Portal_Mu"/>
</dbReference>
<evidence type="ECO:0000313" key="2">
    <source>
        <dbReference type="Proteomes" id="UP000189545"/>
    </source>
</evidence>
<dbReference type="EMBL" id="CP014782">
    <property type="protein sequence ID" value="AQS38589.1"/>
    <property type="molecule type" value="Genomic_DNA"/>
</dbReference>